<feature type="chain" id="PRO_5012071891" description="GOLD domain-containing protein" evidence="10">
    <location>
        <begin position="22"/>
        <end position="212"/>
    </location>
</feature>
<dbReference type="SMART" id="SM01190">
    <property type="entry name" value="EMP24_GP25L"/>
    <property type="match status" value="1"/>
</dbReference>
<reference evidence="12 13" key="1">
    <citation type="submission" date="2016-08" db="EMBL/GenBank/DDBJ databases">
        <title>Draft genome sequence of allopolyploid Zygosaccharomyces rouxii.</title>
        <authorList>
            <person name="Watanabe J."/>
            <person name="Uehara K."/>
            <person name="Mogi Y."/>
            <person name="Tsukioka Y."/>
        </authorList>
    </citation>
    <scope>NUCLEOTIDE SEQUENCE [LARGE SCALE GENOMIC DNA]</scope>
    <source>
        <strain evidence="12 13">NBRC 110957</strain>
    </source>
</reference>
<evidence type="ECO:0000259" key="11">
    <source>
        <dbReference type="PROSITE" id="PS50866"/>
    </source>
</evidence>
<evidence type="ECO:0000256" key="6">
    <source>
        <dbReference type="ARBA" id="ARBA00022989"/>
    </source>
</evidence>
<feature type="domain" description="GOLD" evidence="11">
    <location>
        <begin position="31"/>
        <end position="124"/>
    </location>
</feature>
<evidence type="ECO:0000256" key="7">
    <source>
        <dbReference type="ARBA" id="ARBA00023136"/>
    </source>
</evidence>
<comment type="similarity">
    <text evidence="2 8">Belongs to the EMP24/GP25L family.</text>
</comment>
<evidence type="ECO:0000313" key="12">
    <source>
        <dbReference type="EMBL" id="GAV55093.1"/>
    </source>
</evidence>
<dbReference type="OrthoDB" id="3427at2759"/>
<keyword evidence="3 8" id="KW-0812">Transmembrane</keyword>
<dbReference type="InterPro" id="IPR015720">
    <property type="entry name" value="Emp24-like"/>
</dbReference>
<evidence type="ECO:0000256" key="2">
    <source>
        <dbReference type="ARBA" id="ARBA00007104"/>
    </source>
</evidence>
<dbReference type="GO" id="GO:0005737">
    <property type="term" value="C:cytoplasm"/>
    <property type="evidence" value="ECO:0007669"/>
    <property type="project" value="GOC"/>
</dbReference>
<organism evidence="12 13">
    <name type="scientific">Zygosaccharomyces rouxii</name>
    <dbReference type="NCBI Taxonomy" id="4956"/>
    <lineage>
        <taxon>Eukaryota</taxon>
        <taxon>Fungi</taxon>
        <taxon>Dikarya</taxon>
        <taxon>Ascomycota</taxon>
        <taxon>Saccharomycotina</taxon>
        <taxon>Saccharomycetes</taxon>
        <taxon>Saccharomycetales</taxon>
        <taxon>Saccharomycetaceae</taxon>
        <taxon>Zygosaccharomyces</taxon>
    </lineage>
</organism>
<gene>
    <name evidence="12" type="ORF">ZYGR_0AS04160</name>
</gene>
<dbReference type="Proteomes" id="UP000187013">
    <property type="component" value="Unassembled WGS sequence"/>
</dbReference>
<dbReference type="InterPro" id="IPR009038">
    <property type="entry name" value="GOLD_dom"/>
</dbReference>
<evidence type="ECO:0000256" key="1">
    <source>
        <dbReference type="ARBA" id="ARBA00004479"/>
    </source>
</evidence>
<proteinExistence type="inferred from homology"/>
<dbReference type="GO" id="GO:0006888">
    <property type="term" value="P:endoplasmic reticulum to Golgi vesicle-mediated transport"/>
    <property type="evidence" value="ECO:0007669"/>
    <property type="project" value="UniProtKB-ARBA"/>
</dbReference>
<dbReference type="Pfam" id="PF01105">
    <property type="entry name" value="EMP24_GP25L"/>
    <property type="match status" value="1"/>
</dbReference>
<evidence type="ECO:0000256" key="3">
    <source>
        <dbReference type="ARBA" id="ARBA00022692"/>
    </source>
</evidence>
<keyword evidence="7 9" id="KW-0472">Membrane</keyword>
<keyword evidence="4 10" id="KW-0732">Signal</keyword>
<feature type="transmembrane region" description="Helical" evidence="9">
    <location>
        <begin position="180"/>
        <end position="202"/>
    </location>
</feature>
<comment type="subcellular location">
    <subcellularLocation>
        <location evidence="1 8">Membrane</location>
        <topology evidence="1 8">Single-pass type I membrane protein</topology>
    </subcellularLocation>
</comment>
<dbReference type="AlphaFoldDB" id="A0A1Q3AHX7"/>
<comment type="caution">
    <text evidence="12">The sequence shown here is derived from an EMBL/GenBank/DDBJ whole genome shotgun (WGS) entry which is preliminary data.</text>
</comment>
<evidence type="ECO:0000256" key="4">
    <source>
        <dbReference type="ARBA" id="ARBA00022729"/>
    </source>
</evidence>
<evidence type="ECO:0000256" key="10">
    <source>
        <dbReference type="SAM" id="SignalP"/>
    </source>
</evidence>
<sequence length="212" mass="24845">MHLRFDVRFLVVLVLLPLSRGLHFYLKPGQVKCLYEKLSLGNLMIGDISGYIVKDNDFLEDPELRLTVSVDESFDSNHRVMNQNNANTGDFTFTALDTGEHRICIMPSYPQEDARLGIFMELDITNIQFLDSNRKDDERTLKQRILQMVHRLEVIRLEQKTIRKKEALFRDQSESANSKILWWSCIQIFGLVAMCIIQLRYLKNFFVKQKVI</sequence>
<name>A0A1Q3AHX7_ZYGRO</name>
<accession>A0A1Q3AHX7</accession>
<keyword evidence="6 9" id="KW-1133">Transmembrane helix</keyword>
<keyword evidence="5" id="KW-0813">Transport</keyword>
<protein>
    <recommendedName>
        <fullName evidence="11">GOLD domain-containing protein</fullName>
    </recommendedName>
</protein>
<dbReference type="PANTHER" id="PTHR22811">
    <property type="entry name" value="TRANSMEMBRANE EMP24 DOMAIN-CONTAINING PROTEIN"/>
    <property type="match status" value="1"/>
</dbReference>
<evidence type="ECO:0000256" key="8">
    <source>
        <dbReference type="RuleBase" id="RU003827"/>
    </source>
</evidence>
<dbReference type="GO" id="GO:0016020">
    <property type="term" value="C:membrane"/>
    <property type="evidence" value="ECO:0007669"/>
    <property type="project" value="UniProtKB-SubCell"/>
</dbReference>
<evidence type="ECO:0000313" key="13">
    <source>
        <dbReference type="Proteomes" id="UP000187013"/>
    </source>
</evidence>
<dbReference type="EMBL" id="BDGX01000045">
    <property type="protein sequence ID" value="GAV55093.1"/>
    <property type="molecule type" value="Genomic_DNA"/>
</dbReference>
<evidence type="ECO:0000256" key="9">
    <source>
        <dbReference type="SAM" id="Phobius"/>
    </source>
</evidence>
<feature type="signal peptide" evidence="10">
    <location>
        <begin position="1"/>
        <end position="21"/>
    </location>
</feature>
<dbReference type="PROSITE" id="PS50866">
    <property type="entry name" value="GOLD"/>
    <property type="match status" value="1"/>
</dbReference>
<evidence type="ECO:0000256" key="5">
    <source>
        <dbReference type="ARBA" id="ARBA00022892"/>
    </source>
</evidence>
<keyword evidence="5" id="KW-0931">ER-Golgi transport</keyword>